<accession>A0ABR1BCX4</accession>
<feature type="compositionally biased region" description="Basic residues" evidence="1">
    <location>
        <begin position="54"/>
        <end position="63"/>
    </location>
</feature>
<feature type="compositionally biased region" description="Basic and acidic residues" evidence="1">
    <location>
        <begin position="36"/>
        <end position="53"/>
    </location>
</feature>
<sequence>MEKVIQRLDREGYILRKENVAATSTVRESQQVAKTRTKEEKHAIEEHSTPKEQRQKKRRRKSKSSSQKTTPTEKNNRRGRHQAKWKCSQLIVKRQH</sequence>
<evidence type="ECO:0000313" key="3">
    <source>
        <dbReference type="Proteomes" id="UP001359485"/>
    </source>
</evidence>
<dbReference type="EMBL" id="JAWJWF010000001">
    <property type="protein sequence ID" value="KAK6640639.1"/>
    <property type="molecule type" value="Genomic_DNA"/>
</dbReference>
<reference evidence="2 3" key="1">
    <citation type="submission" date="2023-09" db="EMBL/GenBank/DDBJ databases">
        <title>Genomes of two closely related lineages of the louse Polyplax serrata with different host specificities.</title>
        <authorList>
            <person name="Martinu J."/>
            <person name="Tarabai H."/>
            <person name="Stefka J."/>
            <person name="Hypsa V."/>
        </authorList>
    </citation>
    <scope>NUCLEOTIDE SEQUENCE [LARGE SCALE GENOMIC DNA]</scope>
    <source>
        <strain evidence="2">98ZLc_SE</strain>
    </source>
</reference>
<evidence type="ECO:0000256" key="1">
    <source>
        <dbReference type="SAM" id="MobiDB-lite"/>
    </source>
</evidence>
<evidence type="ECO:0000313" key="2">
    <source>
        <dbReference type="EMBL" id="KAK6640639.1"/>
    </source>
</evidence>
<feature type="compositionally biased region" description="Low complexity" evidence="1">
    <location>
        <begin position="64"/>
        <end position="73"/>
    </location>
</feature>
<proteinExistence type="predicted"/>
<protein>
    <submittedName>
        <fullName evidence="2">Uncharacterized protein</fullName>
    </submittedName>
</protein>
<organism evidence="2 3">
    <name type="scientific">Polyplax serrata</name>
    <name type="common">Common mouse louse</name>
    <dbReference type="NCBI Taxonomy" id="468196"/>
    <lineage>
        <taxon>Eukaryota</taxon>
        <taxon>Metazoa</taxon>
        <taxon>Ecdysozoa</taxon>
        <taxon>Arthropoda</taxon>
        <taxon>Hexapoda</taxon>
        <taxon>Insecta</taxon>
        <taxon>Pterygota</taxon>
        <taxon>Neoptera</taxon>
        <taxon>Paraneoptera</taxon>
        <taxon>Psocodea</taxon>
        <taxon>Troctomorpha</taxon>
        <taxon>Phthiraptera</taxon>
        <taxon>Anoplura</taxon>
        <taxon>Polyplacidae</taxon>
        <taxon>Polyplax</taxon>
    </lineage>
</organism>
<gene>
    <name evidence="2" type="ORF">RUM44_012335</name>
</gene>
<name>A0ABR1BCX4_POLSC</name>
<feature type="region of interest" description="Disordered" evidence="1">
    <location>
        <begin position="21"/>
        <end position="96"/>
    </location>
</feature>
<dbReference type="Proteomes" id="UP001359485">
    <property type="component" value="Unassembled WGS sequence"/>
</dbReference>
<feature type="compositionally biased region" description="Polar residues" evidence="1">
    <location>
        <begin position="21"/>
        <end position="34"/>
    </location>
</feature>
<keyword evidence="3" id="KW-1185">Reference proteome</keyword>
<comment type="caution">
    <text evidence="2">The sequence shown here is derived from an EMBL/GenBank/DDBJ whole genome shotgun (WGS) entry which is preliminary data.</text>
</comment>